<dbReference type="EMBL" id="JBHUHZ010000002">
    <property type="protein sequence ID" value="MFD2163667.1"/>
    <property type="molecule type" value="Genomic_DNA"/>
</dbReference>
<accession>A0ABW4ZP83</accession>
<comment type="caution">
    <text evidence="1">The sequence shown here is derived from an EMBL/GenBank/DDBJ whole genome shotgun (WGS) entry which is preliminary data.</text>
</comment>
<sequence length="277" mass="32146">MNKLIAIDQKTGKPYKFSAPENFNEFTEQQLVAWAALCLKKLNVDDLVRAVMIIFYRIPFDLFKKIPDSQKVQLAPTLRFLFGKNTLTRWIIKELSIWSLFKGTQKLYGPDDRLANCTIAEYRALELYYQAFERLKVKGEREKANDFLDLLIATLYRPKRKGVIDNDIREPMSEHAVMQRAKRMRSLSRKMRHAILLNYEGIRLFIRENYLDNLPKGKATAGDGLFDFNGIILSVAGSKFGTKAETEKALLYDFLNHVVITSEALELEQKRIQSKLR</sequence>
<name>A0ABW4ZP83_9SPHI</name>
<dbReference type="Proteomes" id="UP001597387">
    <property type="component" value="Unassembled WGS sequence"/>
</dbReference>
<evidence type="ECO:0000313" key="1">
    <source>
        <dbReference type="EMBL" id="MFD2163667.1"/>
    </source>
</evidence>
<organism evidence="1 2">
    <name type="scientific">Paradesertivirga mongoliensis</name>
    <dbReference type="NCBI Taxonomy" id="2100740"/>
    <lineage>
        <taxon>Bacteria</taxon>
        <taxon>Pseudomonadati</taxon>
        <taxon>Bacteroidota</taxon>
        <taxon>Sphingobacteriia</taxon>
        <taxon>Sphingobacteriales</taxon>
        <taxon>Sphingobacteriaceae</taxon>
        <taxon>Paradesertivirga</taxon>
    </lineage>
</organism>
<evidence type="ECO:0000313" key="2">
    <source>
        <dbReference type="Proteomes" id="UP001597387"/>
    </source>
</evidence>
<protein>
    <submittedName>
        <fullName evidence="1">Uncharacterized protein</fullName>
    </submittedName>
</protein>
<keyword evidence="2" id="KW-1185">Reference proteome</keyword>
<dbReference type="RefSeq" id="WP_255900482.1">
    <property type="nucleotide sequence ID" value="NZ_JAFMZO010000002.1"/>
</dbReference>
<gene>
    <name evidence="1" type="ORF">ACFSJU_14755</name>
</gene>
<proteinExistence type="predicted"/>
<reference evidence="2" key="1">
    <citation type="journal article" date="2019" name="Int. J. Syst. Evol. Microbiol.">
        <title>The Global Catalogue of Microorganisms (GCM) 10K type strain sequencing project: providing services to taxonomists for standard genome sequencing and annotation.</title>
        <authorList>
            <consortium name="The Broad Institute Genomics Platform"/>
            <consortium name="The Broad Institute Genome Sequencing Center for Infectious Disease"/>
            <person name="Wu L."/>
            <person name="Ma J."/>
        </authorList>
    </citation>
    <scope>NUCLEOTIDE SEQUENCE [LARGE SCALE GENOMIC DNA]</scope>
    <source>
        <strain evidence="2">KCTC 42217</strain>
    </source>
</reference>